<dbReference type="SUPFAM" id="SSF54495">
    <property type="entry name" value="UBC-like"/>
    <property type="match status" value="1"/>
</dbReference>
<feature type="compositionally biased region" description="Polar residues" evidence="1">
    <location>
        <begin position="623"/>
        <end position="635"/>
    </location>
</feature>
<feature type="region of interest" description="Disordered" evidence="1">
    <location>
        <begin position="432"/>
        <end position="451"/>
    </location>
</feature>
<feature type="region of interest" description="Disordered" evidence="1">
    <location>
        <begin position="1063"/>
        <end position="1082"/>
    </location>
</feature>
<evidence type="ECO:0000313" key="2">
    <source>
        <dbReference type="EMBL" id="KAG9694249.1"/>
    </source>
</evidence>
<feature type="compositionally biased region" description="Polar residues" evidence="1">
    <location>
        <begin position="1065"/>
        <end position="1074"/>
    </location>
</feature>
<comment type="caution">
    <text evidence="2">The sequence shown here is derived from an EMBL/GenBank/DDBJ whole genome shotgun (WGS) entry which is preliminary data.</text>
</comment>
<feature type="compositionally biased region" description="Polar residues" evidence="1">
    <location>
        <begin position="294"/>
        <end position="318"/>
    </location>
</feature>
<evidence type="ECO:0008006" key="4">
    <source>
        <dbReference type="Google" id="ProtNLM"/>
    </source>
</evidence>
<protein>
    <recommendedName>
        <fullName evidence="4">UBC core domain-containing protein</fullName>
    </recommendedName>
</protein>
<dbReference type="OrthoDB" id="5596422at2759"/>
<feature type="region of interest" description="Disordered" evidence="1">
    <location>
        <begin position="459"/>
        <end position="484"/>
    </location>
</feature>
<dbReference type="Proteomes" id="UP000779574">
    <property type="component" value="Unassembled WGS sequence"/>
</dbReference>
<feature type="region of interest" description="Disordered" evidence="1">
    <location>
        <begin position="290"/>
        <end position="327"/>
    </location>
</feature>
<feature type="compositionally biased region" description="Polar residues" evidence="1">
    <location>
        <begin position="352"/>
        <end position="371"/>
    </location>
</feature>
<gene>
    <name evidence="2" type="ORF">KCU76_g5365</name>
</gene>
<dbReference type="CDD" id="cd23814">
    <property type="entry name" value="UEV_AKTIP"/>
    <property type="match status" value="1"/>
</dbReference>
<evidence type="ECO:0000256" key="1">
    <source>
        <dbReference type="SAM" id="MobiDB-lite"/>
    </source>
</evidence>
<dbReference type="InterPro" id="IPR016135">
    <property type="entry name" value="UBQ-conjugating_enzyme/RWD"/>
</dbReference>
<organism evidence="2 3">
    <name type="scientific">Aureobasidium melanogenum</name>
    <name type="common">Aureobasidium pullulans var. melanogenum</name>
    <dbReference type="NCBI Taxonomy" id="46634"/>
    <lineage>
        <taxon>Eukaryota</taxon>
        <taxon>Fungi</taxon>
        <taxon>Dikarya</taxon>
        <taxon>Ascomycota</taxon>
        <taxon>Pezizomycotina</taxon>
        <taxon>Dothideomycetes</taxon>
        <taxon>Dothideomycetidae</taxon>
        <taxon>Dothideales</taxon>
        <taxon>Saccotheciaceae</taxon>
        <taxon>Aureobasidium</taxon>
    </lineage>
</organism>
<name>A0A9P8EPM4_AURME</name>
<feature type="compositionally biased region" description="Low complexity" evidence="1">
    <location>
        <begin position="144"/>
        <end position="154"/>
    </location>
</feature>
<feature type="region of interest" description="Disordered" evidence="1">
    <location>
        <begin position="352"/>
        <end position="395"/>
    </location>
</feature>
<feature type="compositionally biased region" description="Low complexity" evidence="1">
    <location>
        <begin position="469"/>
        <end position="484"/>
    </location>
</feature>
<feature type="compositionally biased region" description="Polar residues" evidence="1">
    <location>
        <begin position="440"/>
        <end position="451"/>
    </location>
</feature>
<dbReference type="EMBL" id="JAHFXF010000167">
    <property type="protein sequence ID" value="KAG9694249.1"/>
    <property type="molecule type" value="Genomic_DNA"/>
</dbReference>
<feature type="region of interest" description="Disordered" evidence="1">
    <location>
        <begin position="129"/>
        <end position="154"/>
    </location>
</feature>
<feature type="non-terminal residue" evidence="2">
    <location>
        <position position="1"/>
    </location>
</feature>
<proteinExistence type="predicted"/>
<feature type="region of interest" description="Disordered" evidence="1">
    <location>
        <begin position="587"/>
        <end position="637"/>
    </location>
</feature>
<dbReference type="AlphaFoldDB" id="A0A9P8EPM4"/>
<reference evidence="2" key="2">
    <citation type="submission" date="2021-08" db="EMBL/GenBank/DDBJ databases">
        <authorList>
            <person name="Gostincar C."/>
            <person name="Sun X."/>
            <person name="Song Z."/>
            <person name="Gunde-Cimerman N."/>
        </authorList>
    </citation>
    <scope>NUCLEOTIDE SEQUENCE</scope>
    <source>
        <strain evidence="2">EXF-9911</strain>
    </source>
</reference>
<accession>A0A9P8EPM4</accession>
<dbReference type="Gene3D" id="3.10.110.10">
    <property type="entry name" value="Ubiquitin Conjugating Enzyme"/>
    <property type="match status" value="1"/>
</dbReference>
<feature type="compositionally biased region" description="Polar residues" evidence="1">
    <location>
        <begin position="1148"/>
        <end position="1163"/>
    </location>
</feature>
<feature type="compositionally biased region" description="Low complexity" evidence="1">
    <location>
        <begin position="1169"/>
        <end position="1181"/>
    </location>
</feature>
<reference evidence="2" key="1">
    <citation type="journal article" date="2021" name="J Fungi (Basel)">
        <title>Virulence traits and population genomics of the black yeast Aureobasidium melanogenum.</title>
        <authorList>
            <person name="Cernosa A."/>
            <person name="Sun X."/>
            <person name="Gostincar C."/>
            <person name="Fang C."/>
            <person name="Gunde-Cimerman N."/>
            <person name="Song Z."/>
        </authorList>
    </citation>
    <scope>NUCLEOTIDE SEQUENCE</scope>
    <source>
        <strain evidence="2">EXF-9911</strain>
    </source>
</reference>
<feature type="compositionally biased region" description="Pro residues" evidence="1">
    <location>
        <begin position="601"/>
        <end position="613"/>
    </location>
</feature>
<evidence type="ECO:0000313" key="3">
    <source>
        <dbReference type="Proteomes" id="UP000779574"/>
    </source>
</evidence>
<sequence>MSLAQSNTRGGLQAFEAQQRRLDFASVKQACPKGIYLTPTPRDPHVWQGVLFVRKGPYTPAILKFSLLLAADKPPTITFSTDVFHPLVTPLTTYTYTTSDTGADTVHATDDERLPPGGFSLRHGFPQWFGRKKPKPTSQVGLGEETTSTSERSQSSYGPLAIVQILFYMRSVFDTADVLDKVPLEAAGNPGAWHAWQTHRARVIGTAPRSTTPEDGKSPASPTLRQQPGGARRPGQWNWEGVWEERVKKGVQASVSQQTLFGTAGSNDDLINFLNIDTDATDIPWHKEQEAGDNLNTDPKTSQAPQNSKSKTPSSTAYGHTPGVLGLHGWHSPQAHMFVSSPASVGSISTITHPARANTSPPNASGQNRPTVGSPEVRLSNRTSGSPLKVRKTRENLRTGFIDDAASTGGHSVHDLAQNKYSYAQPLREIQNTVHDETSRPSSRNNRFSWESDTLHLTTVIERSPAKRTSSQSEKTESKSASLLSRKLSVRKRVVSRVREGLLSRSKSSSKVPVRVDDDIAISRSASEHGRFIETTRKELSQDMEERTIASHNLASGSVQSSVSTVSLLGDTSLTIEISPSPEVAIKSILPGSDGSFPSPSQAPKPSPSPSPEKTPRPRRFARSSQTHFGTNTKPPSMLHVNLSVKPAWETLDVADDATMWAMIKAEAGLVSDPSPTGGIGNGNIHRSASQKPLNIILIVDNSSFASPLALQSISEFTRCVCSLLQDHRDRLAVFCTSCSHEKCSDARSGCQLHALQKPDASSLSSQVAKLESSKATPQSSAARLYDLVQDVLASVADVEEGLDITLTHAIVLSPLPHRCASILRESVSWPVHQVQIGYAYEPPSPREQVTTGGWCFEWEPAHDTILQALIQSARELSHLQELSHVKVSVNSTEPCRVEKLLTPHRKATLHPGQCTTLFAKVLIPSVNHRRSADPASVEGLLSELHQTLGIGRSELFKAEVRYRHSLLPRDTELRIEQTCELIRTNRNSQWGAIHEEEDEHGVDIEIEKARFAARNYPPDVAIRILQKKFGKFWSGNDGPPVLHRLRGELEFQKKVCTEMPKGVVQSSTAATQHQDAKSTRRTTLHLADTEALQVFNTAPSTPTPDEGDPNIEMLVADRHSDHKQRLDDLVVQDEARRIWRHMRRNSRTPSGISGVSDASSRACSGVPQQEQQLQRRGSQESIVNRMAAADTRINEIRLKAIQNKRSVGAETLREFSMMHQQDDGGPVDLRDETRMYWL</sequence>
<feature type="region of interest" description="Disordered" evidence="1">
    <location>
        <begin position="207"/>
        <end position="237"/>
    </location>
</feature>
<feature type="region of interest" description="Disordered" evidence="1">
    <location>
        <begin position="1145"/>
        <end position="1181"/>
    </location>
</feature>